<evidence type="ECO:0000313" key="18">
    <source>
        <dbReference type="Proteomes" id="UP000231637"/>
    </source>
</evidence>
<dbReference type="Gene3D" id="1.10.287.130">
    <property type="match status" value="1"/>
</dbReference>
<dbReference type="InterPro" id="IPR004358">
    <property type="entry name" value="Sig_transdc_His_kin-like_C"/>
</dbReference>
<feature type="transmembrane region" description="Helical" evidence="13">
    <location>
        <begin position="21"/>
        <end position="42"/>
    </location>
</feature>
<evidence type="ECO:0000259" key="15">
    <source>
        <dbReference type="PROSITE" id="PS50110"/>
    </source>
</evidence>
<name>A0A2K8L5F0_9PROT</name>
<evidence type="ECO:0000256" key="10">
    <source>
        <dbReference type="ARBA" id="ARBA00023012"/>
    </source>
</evidence>
<evidence type="ECO:0000259" key="14">
    <source>
        <dbReference type="PROSITE" id="PS50109"/>
    </source>
</evidence>
<keyword evidence="7 13" id="KW-0812">Transmembrane</keyword>
<dbReference type="SMART" id="SM00065">
    <property type="entry name" value="GAF"/>
    <property type="match status" value="1"/>
</dbReference>
<keyword evidence="9 13" id="KW-1133">Transmembrane helix</keyword>
<dbReference type="SMART" id="SM00387">
    <property type="entry name" value="HATPase_c"/>
    <property type="match status" value="1"/>
</dbReference>
<dbReference type="InterPro" id="IPR005467">
    <property type="entry name" value="His_kinase_dom"/>
</dbReference>
<dbReference type="PROSITE" id="PS50110">
    <property type="entry name" value="RESPONSE_REGULATORY"/>
    <property type="match status" value="2"/>
</dbReference>
<dbReference type="RefSeq" id="WP_100264598.1">
    <property type="nucleotide sequence ID" value="NZ_CP018800.1"/>
</dbReference>
<feature type="domain" description="HAMP" evidence="16">
    <location>
        <begin position="353"/>
        <end position="406"/>
    </location>
</feature>
<comment type="subcellular location">
    <subcellularLocation>
        <location evidence="2">Cell membrane</location>
        <topology evidence="2">Multi-pass membrane protein</topology>
    </subcellularLocation>
</comment>
<dbReference type="InterPro" id="IPR011006">
    <property type="entry name" value="CheY-like_superfamily"/>
</dbReference>
<feature type="modified residue" description="4-aspartylphosphate" evidence="11">
    <location>
        <position position="1017"/>
    </location>
</feature>
<keyword evidence="5 11" id="KW-0597">Phosphoprotein</keyword>
<dbReference type="OrthoDB" id="9801651at2"/>
<dbReference type="FunFam" id="3.30.565.10:FF:000010">
    <property type="entry name" value="Sensor histidine kinase RcsC"/>
    <property type="match status" value="1"/>
</dbReference>
<evidence type="ECO:0000256" key="2">
    <source>
        <dbReference type="ARBA" id="ARBA00004651"/>
    </source>
</evidence>
<dbReference type="SUPFAM" id="SSF52172">
    <property type="entry name" value="CheY-like"/>
    <property type="match status" value="2"/>
</dbReference>
<dbReference type="EMBL" id="CP018800">
    <property type="protein sequence ID" value="ATX81081.1"/>
    <property type="molecule type" value="Genomic_DNA"/>
</dbReference>
<keyword evidence="18" id="KW-1185">Reference proteome</keyword>
<dbReference type="InterPro" id="IPR036890">
    <property type="entry name" value="HATPase_C_sf"/>
</dbReference>
<dbReference type="InterPro" id="IPR029016">
    <property type="entry name" value="GAF-like_dom_sf"/>
</dbReference>
<keyword evidence="4" id="KW-1003">Cell membrane</keyword>
<dbReference type="Proteomes" id="UP000231637">
    <property type="component" value="Chromosome"/>
</dbReference>
<evidence type="ECO:0000256" key="1">
    <source>
        <dbReference type="ARBA" id="ARBA00000085"/>
    </source>
</evidence>
<dbReference type="SMART" id="SM00448">
    <property type="entry name" value="REC"/>
    <property type="match status" value="2"/>
</dbReference>
<dbReference type="Pfam" id="PF00672">
    <property type="entry name" value="HAMP"/>
    <property type="match status" value="1"/>
</dbReference>
<dbReference type="InterPro" id="IPR001789">
    <property type="entry name" value="Sig_transdc_resp-reg_receiver"/>
</dbReference>
<sequence length="1355" mass="151525">MRWSEAILRKTGIEKLAIRRKMFTLFYLVVTIAIAVVGYYGYQSAREAYRQHALAQVVEKTDDVSRSTMELLSLVANDMNFISSYYGLKRYLYWQDLKVPGSAAIWKSSTTDAFEAFMRNYDYLYKIRFLDNNGAEVISIRSDRAAGKVQVEKGRNLQDRHHEAYFSETYMMEEDGLYTSSLDLNREYGKIEKPHIPVLRYARPVYGANHVKYGVAVINIYADYILSFVRSVDEGSDGDYKLISADGFYYYNSDAEKSWGHLLGHHVSFASEHPEIFAAISGKESGLIELDNKVISFTKIYPNPQDKTNYWYLLGMIDEDVVLAQLNQFVTISAIIFVMTLLLVFISGRLSINSLLSPLITLTRQMQRLSQGELRREEIDYRADDEISAMLKSSDSVIANLEALTTQVDTISSGDYSQQVHVLSDKDKLSMAINNMTATLKKNREENEIREWLSDGLTQLARELSGENNLQQLAEKAVSFIGRYVDAGHGVIYLYSESDEGETLDLLGSYMFTERANLSSHYKLGEGAIGQVARERKAILLKEIPKERKISTGTTSETPLNTFTFPLIYEGGLCGVVEFASFEPFTELKQQFFDESASIIASLIYMAIQSGKISTLLKVSEEKSRALQQSNTQMEEQQQQLQQQTEELQQTNAQMEEQQQQLQQQTEELQQTNAQMEEQQQQLQMQTEELQESKEALTLRAEQLELSNKYKSEFLANMSHELRTPLNSVILLSKMMMRNENGHLDDEDVKRANVIHHSGNELLRLINDILDLSKVEAGKFELIQESFDSTQLLDELRSQFEDSAKNKGLSLIVDDRLHGSLNTDKNKLLQILRNLLSNAMKFTKKGSVTLTAAMIEDEELPIKISVSDTGIGIPEDKLELIFNEFQQVDGSISREFGGTGLGLSISKKFAELINGKVSVESKEGVGSTFTVHLPGKMEQAKAPASVDARDYAEAAGDDRAELRDEDRPILLIDDDSDFCEAVIDINRQNGCKTVVAHSGKEGLKMVAKYHPAGIILDLGLPDMDGVDLLARLKKNAHTKTIPVYIVSGRDKDEALLKQGALEYLQKPVTSDDITDVAHAILQTISSGVKSILVYAGEAISYVEILELAKTMGVQAIDMSDSDESLESIGAEEKLLAIVDAVPSKGAMLDICAELRSRWPDISIVIGATSAPDADDEAAIAKFTDTVIVKSSGAQSRLIENIEHFLRTTSNQQLAPAIPAQPHPVHADQKVLKGSNILVADDDARNLFVITSALEEHGARVVDAVNGNSALKKLKEEQFDLILMDIMMPEMDGYEAISKIRADDALKGIPIIVLTAKALKEDREKCLQIGANDYLSKPVEYERLIKLSHAWIEKGR</sequence>
<organism evidence="17 18">
    <name type="scientific">Mariprofundus ferrinatatus</name>
    <dbReference type="NCBI Taxonomy" id="1921087"/>
    <lineage>
        <taxon>Bacteria</taxon>
        <taxon>Pseudomonadati</taxon>
        <taxon>Pseudomonadota</taxon>
        <taxon>Candidatius Mariprofundia</taxon>
        <taxon>Mariprofundales</taxon>
        <taxon>Mariprofundaceae</taxon>
        <taxon>Mariprofundus</taxon>
    </lineage>
</organism>
<dbReference type="Pfam" id="PF02518">
    <property type="entry name" value="HATPase_c"/>
    <property type="match status" value="1"/>
</dbReference>
<dbReference type="Gene3D" id="3.30.450.20">
    <property type="entry name" value="PAS domain"/>
    <property type="match status" value="2"/>
</dbReference>
<dbReference type="InterPro" id="IPR048760">
    <property type="entry name" value="VP0354-like_sensor_dom"/>
</dbReference>
<dbReference type="PANTHER" id="PTHR45339">
    <property type="entry name" value="HYBRID SIGNAL TRANSDUCTION HISTIDINE KINASE J"/>
    <property type="match status" value="1"/>
</dbReference>
<protein>
    <recommendedName>
        <fullName evidence="3">histidine kinase</fullName>
        <ecNumber evidence="3">2.7.13.3</ecNumber>
    </recommendedName>
</protein>
<dbReference type="InterPro" id="IPR036097">
    <property type="entry name" value="HisK_dim/P_sf"/>
</dbReference>
<reference evidence="17 18" key="1">
    <citation type="submission" date="2016-12" db="EMBL/GenBank/DDBJ databases">
        <title>Isolation and genomic insights into novel planktonic Zetaproteobacteria from stratified waters of the Chesapeake Bay.</title>
        <authorList>
            <person name="McAllister S.M."/>
            <person name="Kato S."/>
            <person name="Chan C.S."/>
            <person name="Chiu B.K."/>
            <person name="Field E.K."/>
        </authorList>
    </citation>
    <scope>NUCLEOTIDE SEQUENCE [LARGE SCALE GENOMIC DNA]</scope>
    <source>
        <strain evidence="17 18">CP-8</strain>
    </source>
</reference>
<dbReference type="InterPro" id="IPR003660">
    <property type="entry name" value="HAMP_dom"/>
</dbReference>
<dbReference type="PRINTS" id="PR00344">
    <property type="entry name" value="BCTRLSENSOR"/>
</dbReference>
<dbReference type="CDD" id="cd17546">
    <property type="entry name" value="REC_hyHK_CKI1_RcsC-like"/>
    <property type="match status" value="1"/>
</dbReference>
<feature type="modified residue" description="4-aspartylphosphate" evidence="11">
    <location>
        <position position="1284"/>
    </location>
</feature>
<dbReference type="Gene3D" id="3.30.565.10">
    <property type="entry name" value="Histidine kinase-like ATPase, C-terminal domain"/>
    <property type="match status" value="1"/>
</dbReference>
<dbReference type="CDD" id="cd16922">
    <property type="entry name" value="HATPase_EvgS-ArcB-TorS-like"/>
    <property type="match status" value="1"/>
</dbReference>
<dbReference type="Gene3D" id="3.40.50.2300">
    <property type="match status" value="2"/>
</dbReference>
<dbReference type="InterPro" id="IPR003018">
    <property type="entry name" value="GAF"/>
</dbReference>
<keyword evidence="8" id="KW-0418">Kinase</keyword>
<proteinExistence type="predicted"/>
<keyword evidence="13" id="KW-0472">Membrane</keyword>
<dbReference type="InterPro" id="IPR003661">
    <property type="entry name" value="HisK_dim/P_dom"/>
</dbReference>
<dbReference type="Pfam" id="PF13185">
    <property type="entry name" value="GAF_2"/>
    <property type="match status" value="1"/>
</dbReference>
<evidence type="ECO:0000313" key="17">
    <source>
        <dbReference type="EMBL" id="ATX81081.1"/>
    </source>
</evidence>
<evidence type="ECO:0000256" key="11">
    <source>
        <dbReference type="PROSITE-ProRule" id="PRU00169"/>
    </source>
</evidence>
<dbReference type="GO" id="GO:0005886">
    <property type="term" value="C:plasma membrane"/>
    <property type="evidence" value="ECO:0007669"/>
    <property type="project" value="UniProtKB-SubCell"/>
</dbReference>
<dbReference type="PROSITE" id="PS50885">
    <property type="entry name" value="HAMP"/>
    <property type="match status" value="1"/>
</dbReference>
<accession>A0A2K8L5F0</accession>
<evidence type="ECO:0000256" key="8">
    <source>
        <dbReference type="ARBA" id="ARBA00022777"/>
    </source>
</evidence>
<evidence type="ECO:0000256" key="3">
    <source>
        <dbReference type="ARBA" id="ARBA00012438"/>
    </source>
</evidence>
<evidence type="ECO:0000256" key="13">
    <source>
        <dbReference type="SAM" id="Phobius"/>
    </source>
</evidence>
<evidence type="ECO:0000256" key="12">
    <source>
        <dbReference type="SAM" id="MobiDB-lite"/>
    </source>
</evidence>
<dbReference type="InterPro" id="IPR003594">
    <property type="entry name" value="HATPase_dom"/>
</dbReference>
<feature type="domain" description="Response regulatory" evidence="15">
    <location>
        <begin position="968"/>
        <end position="1081"/>
    </location>
</feature>
<dbReference type="Gene3D" id="6.10.340.10">
    <property type="match status" value="1"/>
</dbReference>
<dbReference type="CDD" id="cd00156">
    <property type="entry name" value="REC"/>
    <property type="match status" value="1"/>
</dbReference>
<dbReference type="SUPFAM" id="SSF55874">
    <property type="entry name" value="ATPase domain of HSP90 chaperone/DNA topoisomerase II/histidine kinase"/>
    <property type="match status" value="1"/>
</dbReference>
<dbReference type="SUPFAM" id="SSF103190">
    <property type="entry name" value="Sensory domain-like"/>
    <property type="match status" value="2"/>
</dbReference>
<dbReference type="EC" id="2.7.13.3" evidence="3"/>
<evidence type="ECO:0000256" key="6">
    <source>
        <dbReference type="ARBA" id="ARBA00022679"/>
    </source>
</evidence>
<dbReference type="SMART" id="SM00388">
    <property type="entry name" value="HisKA"/>
    <property type="match status" value="1"/>
</dbReference>
<comment type="catalytic activity">
    <reaction evidence="1">
        <text>ATP + protein L-histidine = ADP + protein N-phospho-L-histidine.</text>
        <dbReference type="EC" id="2.7.13.3"/>
    </reaction>
</comment>
<feature type="domain" description="Histidine kinase" evidence="14">
    <location>
        <begin position="717"/>
        <end position="937"/>
    </location>
</feature>
<gene>
    <name evidence="17" type="ORF">Ga0123462_0203</name>
</gene>
<evidence type="ECO:0000256" key="9">
    <source>
        <dbReference type="ARBA" id="ARBA00022989"/>
    </source>
</evidence>
<dbReference type="Pfam" id="PF00512">
    <property type="entry name" value="HisKA"/>
    <property type="match status" value="1"/>
</dbReference>
<dbReference type="InterPro" id="IPR029151">
    <property type="entry name" value="Sensor-like_sf"/>
</dbReference>
<dbReference type="PANTHER" id="PTHR45339:SF1">
    <property type="entry name" value="HYBRID SIGNAL TRANSDUCTION HISTIDINE KINASE J"/>
    <property type="match status" value="1"/>
</dbReference>
<evidence type="ECO:0000259" key="16">
    <source>
        <dbReference type="PROSITE" id="PS50885"/>
    </source>
</evidence>
<evidence type="ECO:0000256" key="7">
    <source>
        <dbReference type="ARBA" id="ARBA00022692"/>
    </source>
</evidence>
<dbReference type="PROSITE" id="PS50109">
    <property type="entry name" value="HIS_KIN"/>
    <property type="match status" value="1"/>
</dbReference>
<dbReference type="GO" id="GO:0000155">
    <property type="term" value="F:phosphorelay sensor kinase activity"/>
    <property type="evidence" value="ECO:0007669"/>
    <property type="project" value="InterPro"/>
</dbReference>
<dbReference type="SUPFAM" id="SSF47384">
    <property type="entry name" value="Homodimeric domain of signal transducing histidine kinase"/>
    <property type="match status" value="1"/>
</dbReference>
<dbReference type="KEGG" id="mfn:Ga0123462_0203"/>
<dbReference type="CDD" id="cd00082">
    <property type="entry name" value="HisKA"/>
    <property type="match status" value="1"/>
</dbReference>
<dbReference type="SUPFAM" id="SSF55781">
    <property type="entry name" value="GAF domain-like"/>
    <property type="match status" value="1"/>
</dbReference>
<evidence type="ECO:0000256" key="4">
    <source>
        <dbReference type="ARBA" id="ARBA00022475"/>
    </source>
</evidence>
<feature type="region of interest" description="Disordered" evidence="12">
    <location>
        <begin position="627"/>
        <end position="673"/>
    </location>
</feature>
<dbReference type="Gene3D" id="3.30.450.40">
    <property type="match status" value="1"/>
</dbReference>
<keyword evidence="6" id="KW-0808">Transferase</keyword>
<feature type="domain" description="Response regulatory" evidence="15">
    <location>
        <begin position="1235"/>
        <end position="1351"/>
    </location>
</feature>
<evidence type="ECO:0000256" key="5">
    <source>
        <dbReference type="ARBA" id="ARBA00022553"/>
    </source>
</evidence>
<dbReference type="Pfam" id="PF00072">
    <property type="entry name" value="Response_reg"/>
    <property type="match status" value="2"/>
</dbReference>
<dbReference type="Pfam" id="PF21623">
    <property type="entry name" value="HK_sensor_dom_bact"/>
    <property type="match status" value="1"/>
</dbReference>
<keyword evidence="10" id="KW-0902">Two-component regulatory system</keyword>